<reference evidence="3 4" key="1">
    <citation type="submission" date="2023-03" db="EMBL/GenBank/DDBJ databases">
        <title>Fodinicurvata sp. CAU 1616 isolated from sea sendiment.</title>
        <authorList>
            <person name="Kim W."/>
        </authorList>
    </citation>
    <scope>NUCLEOTIDE SEQUENCE [LARGE SCALE GENOMIC DNA]</scope>
    <source>
        <strain evidence="3 4">CAU 1616</strain>
    </source>
</reference>
<keyword evidence="4" id="KW-1185">Reference proteome</keyword>
<feature type="signal peptide" evidence="2">
    <location>
        <begin position="1"/>
        <end position="23"/>
    </location>
</feature>
<dbReference type="RefSeq" id="WP_275823640.1">
    <property type="nucleotide sequence ID" value="NZ_JARHUD010000008.1"/>
</dbReference>
<keyword evidence="2" id="KW-0732">Signal</keyword>
<dbReference type="PANTHER" id="PTHR42928">
    <property type="entry name" value="TRICARBOXYLATE-BINDING PROTEIN"/>
    <property type="match status" value="1"/>
</dbReference>
<dbReference type="EMBL" id="JARHUD010000008">
    <property type="protein sequence ID" value="MDF2096874.1"/>
    <property type="molecule type" value="Genomic_DNA"/>
</dbReference>
<gene>
    <name evidence="3" type="ORF">P2G67_12905</name>
</gene>
<comment type="caution">
    <text evidence="3">The sequence shown here is derived from an EMBL/GenBank/DDBJ whole genome shotgun (WGS) entry which is preliminary data.</text>
</comment>
<protein>
    <submittedName>
        <fullName evidence="3">Tripartite tricarboxylate transporter substrate binding protein</fullName>
    </submittedName>
</protein>
<proteinExistence type="inferred from homology"/>
<dbReference type="Pfam" id="PF03401">
    <property type="entry name" value="TctC"/>
    <property type="match status" value="1"/>
</dbReference>
<evidence type="ECO:0000256" key="2">
    <source>
        <dbReference type="SAM" id="SignalP"/>
    </source>
</evidence>
<dbReference type="Gene3D" id="3.40.190.10">
    <property type="entry name" value="Periplasmic binding protein-like II"/>
    <property type="match status" value="1"/>
</dbReference>
<evidence type="ECO:0000313" key="3">
    <source>
        <dbReference type="EMBL" id="MDF2096874.1"/>
    </source>
</evidence>
<evidence type="ECO:0000256" key="1">
    <source>
        <dbReference type="ARBA" id="ARBA00006987"/>
    </source>
</evidence>
<dbReference type="InterPro" id="IPR042100">
    <property type="entry name" value="Bug_dom1"/>
</dbReference>
<evidence type="ECO:0000313" key="4">
    <source>
        <dbReference type="Proteomes" id="UP001215503"/>
    </source>
</evidence>
<sequence>MQRLLGCALAATLLASGATAAFAEWPERPIQIVVPYGAGGGSDATVRLFQRVIEEEKLLPQPLAVINIPGAGGRTGSRRVVEAEPDGYTILSNHITLLSSEASGLADFGHEDYEPVASTGGVCFVAIVPESAPYETLADLLDDAAERPGEIVFGANLGAMNHLGGLLLQDAQGGASFRFVQIGGDADNYTAVAGGTTHASVISTGQYKASGGRGIKALGLLAEERHPEMPDVPTAMEQDVNAQFCYDYWWLAPAGTPSDAVDTMADALEAAMESERVQESFRERAYTNVFRRGEAFKDFIAQEFERIAPVAVRATQAQ</sequence>
<dbReference type="CDD" id="cd07012">
    <property type="entry name" value="PBP2_Bug_TTT"/>
    <property type="match status" value="1"/>
</dbReference>
<comment type="similarity">
    <text evidence="1">Belongs to the UPF0065 (bug) family.</text>
</comment>
<feature type="chain" id="PRO_5045722338" evidence="2">
    <location>
        <begin position="24"/>
        <end position="318"/>
    </location>
</feature>
<dbReference type="PANTHER" id="PTHR42928:SF3">
    <property type="entry name" value="UPF0065 PROTEIN YFLP"/>
    <property type="match status" value="1"/>
</dbReference>
<dbReference type="Gene3D" id="3.40.190.150">
    <property type="entry name" value="Bordetella uptake gene, domain 1"/>
    <property type="match status" value="1"/>
</dbReference>
<organism evidence="3 4">
    <name type="scientific">Aquibaculum arenosum</name>
    <dbReference type="NCBI Taxonomy" id="3032591"/>
    <lineage>
        <taxon>Bacteria</taxon>
        <taxon>Pseudomonadati</taxon>
        <taxon>Pseudomonadota</taxon>
        <taxon>Alphaproteobacteria</taxon>
        <taxon>Rhodospirillales</taxon>
        <taxon>Rhodovibrionaceae</taxon>
        <taxon>Aquibaculum</taxon>
    </lineage>
</organism>
<accession>A0ABT5YPH4</accession>
<dbReference type="InterPro" id="IPR005064">
    <property type="entry name" value="BUG"/>
</dbReference>
<dbReference type="PIRSF" id="PIRSF017082">
    <property type="entry name" value="YflP"/>
    <property type="match status" value="1"/>
</dbReference>
<name>A0ABT5YPH4_9PROT</name>
<dbReference type="Proteomes" id="UP001215503">
    <property type="component" value="Unassembled WGS sequence"/>
</dbReference>